<dbReference type="InterPro" id="IPR029026">
    <property type="entry name" value="tRNA_m1G_MTases_N"/>
</dbReference>
<dbReference type="Proteomes" id="UP001189429">
    <property type="component" value="Unassembled WGS sequence"/>
</dbReference>
<evidence type="ECO:0000313" key="2">
    <source>
        <dbReference type="EMBL" id="CAK0873086.1"/>
    </source>
</evidence>
<accession>A0ABN9VIL8</accession>
<dbReference type="Gene3D" id="3.40.1280.10">
    <property type="match status" value="1"/>
</dbReference>
<dbReference type="EMBL" id="CAUYUJ010017238">
    <property type="protein sequence ID" value="CAK0873086.1"/>
    <property type="molecule type" value="Genomic_DNA"/>
</dbReference>
<reference evidence="2" key="1">
    <citation type="submission" date="2023-10" db="EMBL/GenBank/DDBJ databases">
        <authorList>
            <person name="Chen Y."/>
            <person name="Shah S."/>
            <person name="Dougan E. K."/>
            <person name="Thang M."/>
            <person name="Chan C."/>
        </authorList>
    </citation>
    <scope>NUCLEOTIDE SEQUENCE [LARGE SCALE GENOMIC DNA]</scope>
</reference>
<sequence length="422" mass="44366">MATAAWGGPALRALRRMCSGPGLAPQQGATAAGRQPPRAVSATPGADMVAFASRDWWAPAISGDLPYPRASDVHVSVLFGPRARELSPSRRDRLRGSREAVDEAGGWFAIGLHRCKYSSNHDSLWRGAWQMGASFVFLVGDRLGGVAAGNADTCQGWLRLPSLNCILTPPRLRRPPGGEPGGRSPGGGGNGRAAVGGIPAPATRRVPARAEDHGLPPSVVARCTHHVQLPTVRESSLNVACCGAVVMYDREQKRRLGVCQAAPTEARHADRHSVRPGKRPALGCGAGERSEARWLEVKARALDKASAHCREQDGGELALLRLALDGQDGLFVSFALPPEVHVLEEEGSGAAPPSVQRLRVQAGEAAAQNEGAGEDQRLLRALRAAAAAGGGSGLRARLSPLLVHVRCRDLGVAHGLLKDQGI</sequence>
<feature type="region of interest" description="Disordered" evidence="1">
    <location>
        <begin position="169"/>
        <end position="198"/>
    </location>
</feature>
<gene>
    <name evidence="2" type="ORF">PCOR1329_LOCUS58387</name>
</gene>
<dbReference type="SUPFAM" id="SSF75217">
    <property type="entry name" value="alpha/beta knot"/>
    <property type="match status" value="1"/>
</dbReference>
<proteinExistence type="predicted"/>
<keyword evidence="3" id="KW-1185">Reference proteome</keyword>
<dbReference type="InterPro" id="IPR029028">
    <property type="entry name" value="Alpha/beta_knot_MTases"/>
</dbReference>
<comment type="caution">
    <text evidence="2">The sequence shown here is derived from an EMBL/GenBank/DDBJ whole genome shotgun (WGS) entry which is preliminary data.</text>
</comment>
<protein>
    <submittedName>
        <fullName evidence="2">Uncharacterized protein</fullName>
    </submittedName>
</protein>
<evidence type="ECO:0000256" key="1">
    <source>
        <dbReference type="SAM" id="MobiDB-lite"/>
    </source>
</evidence>
<feature type="compositionally biased region" description="Gly residues" evidence="1">
    <location>
        <begin position="179"/>
        <end position="191"/>
    </location>
</feature>
<evidence type="ECO:0000313" key="3">
    <source>
        <dbReference type="Proteomes" id="UP001189429"/>
    </source>
</evidence>
<name>A0ABN9VIL8_9DINO</name>
<organism evidence="2 3">
    <name type="scientific">Prorocentrum cordatum</name>
    <dbReference type="NCBI Taxonomy" id="2364126"/>
    <lineage>
        <taxon>Eukaryota</taxon>
        <taxon>Sar</taxon>
        <taxon>Alveolata</taxon>
        <taxon>Dinophyceae</taxon>
        <taxon>Prorocentrales</taxon>
        <taxon>Prorocentraceae</taxon>
        <taxon>Prorocentrum</taxon>
    </lineage>
</organism>